<keyword evidence="2" id="KW-1185">Reference proteome</keyword>
<gene>
    <name evidence="1" type="ORF">SEVIR_4G043001v2</name>
</gene>
<dbReference type="EMBL" id="CM016555">
    <property type="protein sequence ID" value="TKW19793.1"/>
    <property type="molecule type" value="Genomic_DNA"/>
</dbReference>
<name>A0A4U6UY92_SETVI</name>
<dbReference type="Proteomes" id="UP000298652">
    <property type="component" value="Chromosome 4"/>
</dbReference>
<reference evidence="1" key="1">
    <citation type="submission" date="2019-03" db="EMBL/GenBank/DDBJ databases">
        <title>WGS assembly of Setaria viridis.</title>
        <authorList>
            <person name="Huang P."/>
            <person name="Jenkins J."/>
            <person name="Grimwood J."/>
            <person name="Barry K."/>
            <person name="Healey A."/>
            <person name="Mamidi S."/>
            <person name="Sreedasyam A."/>
            <person name="Shu S."/>
            <person name="Feldman M."/>
            <person name="Wu J."/>
            <person name="Yu Y."/>
            <person name="Chen C."/>
            <person name="Johnson J."/>
            <person name="Rokhsar D."/>
            <person name="Baxter I."/>
            <person name="Schmutz J."/>
            <person name="Brutnell T."/>
            <person name="Kellogg E."/>
        </authorList>
    </citation>
    <scope>NUCLEOTIDE SEQUENCE [LARGE SCALE GENOMIC DNA]</scope>
</reference>
<protein>
    <submittedName>
        <fullName evidence="1">Uncharacterized protein</fullName>
    </submittedName>
</protein>
<proteinExistence type="predicted"/>
<dbReference type="AlphaFoldDB" id="A0A4U6UY92"/>
<dbReference type="Gene3D" id="3.40.50.2000">
    <property type="entry name" value="Glycogen Phosphorylase B"/>
    <property type="match status" value="1"/>
</dbReference>
<accession>A0A4U6UY92</accession>
<evidence type="ECO:0000313" key="2">
    <source>
        <dbReference type="Proteomes" id="UP000298652"/>
    </source>
</evidence>
<organism evidence="1 2">
    <name type="scientific">Setaria viridis</name>
    <name type="common">Green bristlegrass</name>
    <name type="synonym">Setaria italica subsp. viridis</name>
    <dbReference type="NCBI Taxonomy" id="4556"/>
    <lineage>
        <taxon>Eukaryota</taxon>
        <taxon>Viridiplantae</taxon>
        <taxon>Streptophyta</taxon>
        <taxon>Embryophyta</taxon>
        <taxon>Tracheophyta</taxon>
        <taxon>Spermatophyta</taxon>
        <taxon>Magnoliopsida</taxon>
        <taxon>Liliopsida</taxon>
        <taxon>Poales</taxon>
        <taxon>Poaceae</taxon>
        <taxon>PACMAD clade</taxon>
        <taxon>Panicoideae</taxon>
        <taxon>Panicodae</taxon>
        <taxon>Paniceae</taxon>
        <taxon>Cenchrinae</taxon>
        <taxon>Setaria</taxon>
    </lineage>
</organism>
<dbReference type="Gramene" id="TKW19793">
    <property type="protein sequence ID" value="TKW19793"/>
    <property type="gene ID" value="SEVIR_4G043001v2"/>
</dbReference>
<sequence length="94" mass="10270">MRKTVVLYPGLAVSHFVPMMQLADALLEEGYAVAVALIDATMEFDASFAAAVRRVASSSKLAVTFHTLPRVQNLPTIAPSHWRTQKRTTRGAKS</sequence>
<dbReference type="SUPFAM" id="SSF53756">
    <property type="entry name" value="UDP-Glycosyltransferase/glycogen phosphorylase"/>
    <property type="match status" value="1"/>
</dbReference>
<evidence type="ECO:0000313" key="1">
    <source>
        <dbReference type="EMBL" id="TKW19793.1"/>
    </source>
</evidence>